<dbReference type="KEGG" id="care:LT85_0027"/>
<reference evidence="3" key="1">
    <citation type="journal article" date="2014" name="Soil Biol. Biochem.">
        <title>Structure and function of bacterial communities in ageing soils: Insights from the Mendocino ecological staircase.</title>
        <authorList>
            <person name="Uroz S."/>
            <person name="Tech J.J."/>
            <person name="Sawaya N.A."/>
            <person name="Frey-Klett P."/>
            <person name="Leveau J.H.J."/>
        </authorList>
    </citation>
    <scope>NUCLEOTIDE SEQUENCE [LARGE SCALE GENOMIC DNA]</scope>
    <source>
        <strain evidence="3">Cal35</strain>
    </source>
</reference>
<gene>
    <name evidence="2" type="ORF">LT85_0027</name>
</gene>
<evidence type="ECO:0000313" key="2">
    <source>
        <dbReference type="EMBL" id="AIY39187.1"/>
    </source>
</evidence>
<accession>A0A0A1F8J0</accession>
<keyword evidence="3" id="KW-1185">Reference proteome</keyword>
<dbReference type="EMBL" id="CP009962">
    <property type="protein sequence ID" value="AIY39187.1"/>
    <property type="molecule type" value="Genomic_DNA"/>
</dbReference>
<name>A0A0A1F8J0_9BURK</name>
<dbReference type="AlphaFoldDB" id="A0A0A1F8J0"/>
<proteinExistence type="predicted"/>
<feature type="domain" description="Nucleotidyltransferase-like" evidence="1">
    <location>
        <begin position="108"/>
        <end position="310"/>
    </location>
</feature>
<dbReference type="Pfam" id="PF12281">
    <property type="entry name" value="NTP_transf_8"/>
    <property type="match status" value="1"/>
</dbReference>
<protein>
    <recommendedName>
        <fullName evidence="1">Nucleotidyltransferase-like domain-containing protein</fullName>
    </recommendedName>
</protein>
<evidence type="ECO:0000313" key="3">
    <source>
        <dbReference type="Proteomes" id="UP000030302"/>
    </source>
</evidence>
<dbReference type="Proteomes" id="UP000030302">
    <property type="component" value="Chromosome"/>
</dbReference>
<dbReference type="RefSeq" id="WP_052134440.1">
    <property type="nucleotide sequence ID" value="NZ_CP009962.1"/>
</dbReference>
<dbReference type="InterPro" id="IPR058575">
    <property type="entry name" value="NTP_transf_8_dom"/>
</dbReference>
<organism evidence="2 3">
    <name type="scientific">Collimonas arenae</name>
    <dbReference type="NCBI Taxonomy" id="279058"/>
    <lineage>
        <taxon>Bacteria</taxon>
        <taxon>Pseudomonadati</taxon>
        <taxon>Pseudomonadota</taxon>
        <taxon>Betaproteobacteria</taxon>
        <taxon>Burkholderiales</taxon>
        <taxon>Oxalobacteraceae</taxon>
        <taxon>Collimonas</taxon>
    </lineage>
</organism>
<evidence type="ECO:0000259" key="1">
    <source>
        <dbReference type="Pfam" id="PF12281"/>
    </source>
</evidence>
<dbReference type="HOGENOM" id="CLU_789194_0_0_4"/>
<sequence>MKPLFFRHSATIHTEFENVLQSAQAQGELHIGTPGKIEDRERGDGVYSYHRFYDATGKACEKYIGGPLGTPEADAARAKTQQDIDRAKMDVDAVKMFRKLGFACLDDKTGATLAALHNHGLFGAGLTLVGSHAYGAILNRLGVRAQTYLTEDIDVVRSYPLHLAAGANLELINVLKTSGLPFVKVPTGLRPGDTSVTHKLPGKERLMVDLLVSGAVTGKAVLVPELGVHAQSVQFLDYLVEDRMTSVAFSKNFVVPIYVPSPARFAVHKLFSCISRTNQFAKSEKDILQAAILICALEESYPDDVADAMNVFPDEGRVMMLKGASKAKLLIQGHSEQSGAALGDAIDALLG</sequence>